<dbReference type="AlphaFoldDB" id="A0AAE0S8M1"/>
<gene>
    <name evidence="8" type="ORF">CHS0354_006759</name>
</gene>
<evidence type="ECO:0000256" key="1">
    <source>
        <dbReference type="ARBA" id="ARBA00004496"/>
    </source>
</evidence>
<dbReference type="SUPFAM" id="SSF47616">
    <property type="entry name" value="GST C-terminal domain-like"/>
    <property type="match status" value="1"/>
</dbReference>
<evidence type="ECO:0000256" key="2">
    <source>
        <dbReference type="ARBA" id="ARBA00009899"/>
    </source>
</evidence>
<evidence type="ECO:0000313" key="8">
    <source>
        <dbReference type="EMBL" id="KAK3587119.1"/>
    </source>
</evidence>
<dbReference type="InterPro" id="IPR036282">
    <property type="entry name" value="Glutathione-S-Trfase_C_sf"/>
</dbReference>
<accession>A0AAE0S8M1</accession>
<dbReference type="Gene3D" id="3.40.30.10">
    <property type="entry name" value="Glutaredoxin"/>
    <property type="match status" value="1"/>
</dbReference>
<dbReference type="InterPro" id="IPR040075">
    <property type="entry name" value="GST_N_Theta"/>
</dbReference>
<organism evidence="8 9">
    <name type="scientific">Potamilus streckersoni</name>
    <dbReference type="NCBI Taxonomy" id="2493646"/>
    <lineage>
        <taxon>Eukaryota</taxon>
        <taxon>Metazoa</taxon>
        <taxon>Spiralia</taxon>
        <taxon>Lophotrochozoa</taxon>
        <taxon>Mollusca</taxon>
        <taxon>Bivalvia</taxon>
        <taxon>Autobranchia</taxon>
        <taxon>Heteroconchia</taxon>
        <taxon>Palaeoheterodonta</taxon>
        <taxon>Unionida</taxon>
        <taxon>Unionoidea</taxon>
        <taxon>Unionidae</taxon>
        <taxon>Ambleminae</taxon>
        <taxon>Lampsilini</taxon>
        <taxon>Potamilus</taxon>
    </lineage>
</organism>
<reference evidence="8" key="1">
    <citation type="journal article" date="2021" name="Genome Biol. Evol.">
        <title>A High-Quality Reference Genome for a Parasitic Bivalve with Doubly Uniparental Inheritance (Bivalvia: Unionida).</title>
        <authorList>
            <person name="Smith C.H."/>
        </authorList>
    </citation>
    <scope>NUCLEOTIDE SEQUENCE</scope>
    <source>
        <strain evidence="8">CHS0354</strain>
    </source>
</reference>
<comment type="catalytic activity">
    <reaction evidence="5">
        <text>RX + glutathione = an S-substituted glutathione + a halide anion + H(+)</text>
        <dbReference type="Rhea" id="RHEA:16437"/>
        <dbReference type="ChEBI" id="CHEBI:15378"/>
        <dbReference type="ChEBI" id="CHEBI:16042"/>
        <dbReference type="ChEBI" id="CHEBI:17792"/>
        <dbReference type="ChEBI" id="CHEBI:57925"/>
        <dbReference type="ChEBI" id="CHEBI:90779"/>
        <dbReference type="EC" id="2.5.1.18"/>
    </reaction>
</comment>
<dbReference type="GO" id="GO:0005737">
    <property type="term" value="C:cytoplasm"/>
    <property type="evidence" value="ECO:0007669"/>
    <property type="project" value="UniProtKB-SubCell"/>
</dbReference>
<dbReference type="PANTHER" id="PTHR43917:SF8">
    <property type="entry name" value="GH16740P-RELATED"/>
    <property type="match status" value="1"/>
</dbReference>
<feature type="domain" description="GST N-terminal" evidence="6">
    <location>
        <begin position="1"/>
        <end position="82"/>
    </location>
</feature>
<keyword evidence="3" id="KW-0963">Cytoplasm</keyword>
<evidence type="ECO:0000259" key="7">
    <source>
        <dbReference type="PROSITE" id="PS50405"/>
    </source>
</evidence>
<dbReference type="PROSITE" id="PS50404">
    <property type="entry name" value="GST_NTER"/>
    <property type="match status" value="1"/>
</dbReference>
<reference evidence="8" key="3">
    <citation type="submission" date="2023-05" db="EMBL/GenBank/DDBJ databases">
        <authorList>
            <person name="Smith C.H."/>
        </authorList>
    </citation>
    <scope>NUCLEOTIDE SEQUENCE</scope>
    <source>
        <strain evidence="8">CHS0354</strain>
        <tissue evidence="8">Mantle</tissue>
    </source>
</reference>
<dbReference type="SFLD" id="SFLDG01153">
    <property type="entry name" value="Main.4:_Theta-like"/>
    <property type="match status" value="1"/>
</dbReference>
<keyword evidence="9" id="KW-1185">Reference proteome</keyword>
<dbReference type="Pfam" id="PF00043">
    <property type="entry name" value="GST_C"/>
    <property type="match status" value="1"/>
</dbReference>
<dbReference type="PANTHER" id="PTHR43917">
    <property type="match status" value="1"/>
</dbReference>
<dbReference type="GO" id="GO:0004364">
    <property type="term" value="F:glutathione transferase activity"/>
    <property type="evidence" value="ECO:0007669"/>
    <property type="project" value="UniProtKB-EC"/>
</dbReference>
<proteinExistence type="inferred from homology"/>
<dbReference type="PROSITE" id="PS50405">
    <property type="entry name" value="GST_CTER"/>
    <property type="match status" value="1"/>
</dbReference>
<evidence type="ECO:0008006" key="10">
    <source>
        <dbReference type="Google" id="ProtNLM"/>
    </source>
</evidence>
<evidence type="ECO:0000313" key="9">
    <source>
        <dbReference type="Proteomes" id="UP001195483"/>
    </source>
</evidence>
<dbReference type="InterPro" id="IPR051369">
    <property type="entry name" value="GST_Theta"/>
</dbReference>
<dbReference type="CDD" id="cd03050">
    <property type="entry name" value="GST_N_Theta"/>
    <property type="match status" value="1"/>
</dbReference>
<dbReference type="Proteomes" id="UP001195483">
    <property type="component" value="Unassembled WGS sequence"/>
</dbReference>
<dbReference type="InterPro" id="IPR004045">
    <property type="entry name" value="Glutathione_S-Trfase_N"/>
</dbReference>
<keyword evidence="4" id="KW-0808">Transferase</keyword>
<evidence type="ECO:0000256" key="4">
    <source>
        <dbReference type="ARBA" id="ARBA00022679"/>
    </source>
</evidence>
<comment type="subcellular location">
    <subcellularLocation>
        <location evidence="1">Cytoplasm</location>
    </subcellularLocation>
</comment>
<reference evidence="8" key="2">
    <citation type="journal article" date="2021" name="Genome Biol. Evol.">
        <title>Developing a high-quality reference genome for a parasitic bivalve with doubly uniparental inheritance (Bivalvia: Unionida).</title>
        <authorList>
            <person name="Smith C.H."/>
        </authorList>
    </citation>
    <scope>NUCLEOTIDE SEQUENCE</scope>
    <source>
        <strain evidence="8">CHS0354</strain>
        <tissue evidence="8">Mantle</tissue>
    </source>
</reference>
<evidence type="ECO:0000256" key="3">
    <source>
        <dbReference type="ARBA" id="ARBA00022490"/>
    </source>
</evidence>
<dbReference type="GO" id="GO:0006749">
    <property type="term" value="P:glutathione metabolic process"/>
    <property type="evidence" value="ECO:0007669"/>
    <property type="project" value="TreeGrafter"/>
</dbReference>
<comment type="similarity">
    <text evidence="2">Belongs to the GST superfamily. Theta family.</text>
</comment>
<dbReference type="InterPro" id="IPR010987">
    <property type="entry name" value="Glutathione-S-Trfase_C-like"/>
</dbReference>
<dbReference type="InterPro" id="IPR004046">
    <property type="entry name" value="GST_C"/>
</dbReference>
<comment type="caution">
    <text evidence="8">The sequence shown here is derived from an EMBL/GenBank/DDBJ whole genome shotgun (WGS) entry which is preliminary data.</text>
</comment>
<dbReference type="InterPro" id="IPR040079">
    <property type="entry name" value="Glutathione_S-Trfase"/>
</dbReference>
<dbReference type="Gene3D" id="1.20.1050.10">
    <property type="match status" value="1"/>
</dbReference>
<evidence type="ECO:0000259" key="6">
    <source>
        <dbReference type="PROSITE" id="PS50404"/>
    </source>
</evidence>
<protein>
    <recommendedName>
        <fullName evidence="10">Glutathione transferase</fullName>
    </recommendedName>
</protein>
<dbReference type="SUPFAM" id="SSF52833">
    <property type="entry name" value="Thioredoxin-like"/>
    <property type="match status" value="1"/>
</dbReference>
<dbReference type="SFLD" id="SFLDG00358">
    <property type="entry name" value="Main_(cytGST)"/>
    <property type="match status" value="1"/>
</dbReference>
<dbReference type="InterPro" id="IPR036249">
    <property type="entry name" value="Thioredoxin-like_sf"/>
</dbReference>
<dbReference type="FunFam" id="3.40.30.10:FF:000176">
    <property type="entry name" value="Glutathione S-transferase theta-1"/>
    <property type="match status" value="1"/>
</dbReference>
<dbReference type="Pfam" id="PF02798">
    <property type="entry name" value="GST_N"/>
    <property type="match status" value="1"/>
</dbReference>
<name>A0AAE0S8M1_9BIVA</name>
<dbReference type="SFLD" id="SFLDS00019">
    <property type="entry name" value="Glutathione_Transferase_(cytos"/>
    <property type="match status" value="1"/>
</dbReference>
<dbReference type="InterPro" id="IPR040077">
    <property type="entry name" value="GST_C_Theta"/>
</dbReference>
<sequence length="256" mass="30078">MALRYYFDLMSQPSRAVYIFLKQNNIPFDPKPVALRKGEHFTEEFKKLNPFSRVPFIDDNGFILTESVAILRYLSQKYNVPEHWYPRSDVKKQARVDQYLNWQHLNLRLNAAMTFQHLLLIPRMRNQPVDQKKVERFKLGLAESLMYMETYFLKDQMFLCGDDISVADILGACELMQLNAVMEEKLYESNPVLDAWMKRVKARLCSNFDEAHEITYRTLHPSLALEAAISNLFIALDKNKQGEDSLLLLMWNGDRE</sequence>
<evidence type="ECO:0000256" key="5">
    <source>
        <dbReference type="ARBA" id="ARBA00047960"/>
    </source>
</evidence>
<dbReference type="FunFam" id="1.20.1050.10:FF:000039">
    <property type="entry name" value="Glutathione S-transferase theta-1"/>
    <property type="match status" value="1"/>
</dbReference>
<dbReference type="EMBL" id="JAEAOA010000468">
    <property type="protein sequence ID" value="KAK3587119.1"/>
    <property type="molecule type" value="Genomic_DNA"/>
</dbReference>
<feature type="domain" description="GST C-terminal" evidence="7">
    <location>
        <begin position="89"/>
        <end position="222"/>
    </location>
</feature>
<dbReference type="CDD" id="cd03183">
    <property type="entry name" value="GST_C_Theta"/>
    <property type="match status" value="1"/>
</dbReference>